<organism evidence="3 4">
    <name type="scientific">Acropora cervicornis</name>
    <name type="common">Staghorn coral</name>
    <dbReference type="NCBI Taxonomy" id="6130"/>
    <lineage>
        <taxon>Eukaryota</taxon>
        <taxon>Metazoa</taxon>
        <taxon>Cnidaria</taxon>
        <taxon>Anthozoa</taxon>
        <taxon>Hexacorallia</taxon>
        <taxon>Scleractinia</taxon>
        <taxon>Astrocoeniina</taxon>
        <taxon>Acroporidae</taxon>
        <taxon>Acropora</taxon>
    </lineage>
</organism>
<proteinExistence type="predicted"/>
<feature type="region of interest" description="Disordered" evidence="1">
    <location>
        <begin position="78"/>
        <end position="115"/>
    </location>
</feature>
<dbReference type="InterPro" id="IPR007421">
    <property type="entry name" value="Schlafen_AlbA_2_dom"/>
</dbReference>
<reference evidence="3" key="1">
    <citation type="journal article" date="2023" name="G3 (Bethesda)">
        <title>Whole genome assembly and annotation of the endangered Caribbean coral Acropora cervicornis.</title>
        <authorList>
            <person name="Selwyn J.D."/>
            <person name="Vollmer S.V."/>
        </authorList>
    </citation>
    <scope>NUCLEOTIDE SEQUENCE</scope>
    <source>
        <strain evidence="3">K2</strain>
    </source>
</reference>
<sequence length="115" mass="13305">MEHVQKYGCAFLNSDGGVLMAGILDNGRVCGIFCPDRMRREVVNSIDKEFSYFLPKVPSNFYQWKIERRRIEKLQEVNETETDVDTEKKKNTNKVTSPKRSLNKEDLRKSLTSSA</sequence>
<protein>
    <submittedName>
        <fullName evidence="3">Schlafen-like protein 1</fullName>
    </submittedName>
</protein>
<dbReference type="EMBL" id="JARQWQ010000008">
    <property type="protein sequence ID" value="KAK2570127.1"/>
    <property type="molecule type" value="Genomic_DNA"/>
</dbReference>
<dbReference type="Pfam" id="PF04326">
    <property type="entry name" value="SLFN_AlbA_2"/>
    <property type="match status" value="1"/>
</dbReference>
<name>A0AAD9QZ02_ACRCE</name>
<dbReference type="AlphaFoldDB" id="A0AAD9QZ02"/>
<dbReference type="Proteomes" id="UP001249851">
    <property type="component" value="Unassembled WGS sequence"/>
</dbReference>
<evidence type="ECO:0000313" key="3">
    <source>
        <dbReference type="EMBL" id="KAK2570127.1"/>
    </source>
</evidence>
<dbReference type="Gene3D" id="3.30.950.30">
    <property type="entry name" value="Schlafen, AAA domain"/>
    <property type="match status" value="1"/>
</dbReference>
<reference evidence="3" key="2">
    <citation type="journal article" date="2023" name="Science">
        <title>Genomic signatures of disease resistance in endangered staghorn corals.</title>
        <authorList>
            <person name="Vollmer S.V."/>
            <person name="Selwyn J.D."/>
            <person name="Despard B.A."/>
            <person name="Roesel C.L."/>
        </authorList>
    </citation>
    <scope>NUCLEOTIDE SEQUENCE</scope>
    <source>
        <strain evidence="3">K2</strain>
    </source>
</reference>
<accession>A0AAD9QZ02</accession>
<evidence type="ECO:0000259" key="2">
    <source>
        <dbReference type="Pfam" id="PF04326"/>
    </source>
</evidence>
<comment type="caution">
    <text evidence="3">The sequence shown here is derived from an EMBL/GenBank/DDBJ whole genome shotgun (WGS) entry which is preliminary data.</text>
</comment>
<keyword evidence="4" id="KW-1185">Reference proteome</keyword>
<evidence type="ECO:0000256" key="1">
    <source>
        <dbReference type="SAM" id="MobiDB-lite"/>
    </source>
</evidence>
<evidence type="ECO:0000313" key="4">
    <source>
        <dbReference type="Proteomes" id="UP001249851"/>
    </source>
</evidence>
<dbReference type="InterPro" id="IPR038461">
    <property type="entry name" value="Schlafen_AlbA_2_dom_sf"/>
</dbReference>
<feature type="domain" description="Schlafen AlbA-2" evidence="2">
    <location>
        <begin position="4"/>
        <end position="90"/>
    </location>
</feature>
<gene>
    <name evidence="3" type="ORF">P5673_004883</name>
</gene>